<dbReference type="RefSeq" id="WP_115226144.1">
    <property type="nucleotide sequence ID" value="NZ_CAWOLO010000010.1"/>
</dbReference>
<keyword evidence="1" id="KW-0282">Flagellum</keyword>
<dbReference type="GO" id="GO:0032259">
    <property type="term" value="P:methylation"/>
    <property type="evidence" value="ECO:0007669"/>
    <property type="project" value="UniProtKB-KW"/>
</dbReference>
<sequence>MSSAVSCSSCKACCCQLEVMLIAGDDDVPPEYVEQDAWGGEIMHRLEDGWCAALDRRSMMCTIYEQRPWICRDYQEGDFDCMEQRKRIPILTARWQLNQ</sequence>
<dbReference type="Proteomes" id="UP000255108">
    <property type="component" value="Unassembled WGS sequence"/>
</dbReference>
<dbReference type="InterPro" id="IPR005358">
    <property type="entry name" value="Puta_zinc/iron-chelating_dom"/>
</dbReference>
<gene>
    <name evidence="2" type="ORF">EV682_11052</name>
    <name evidence="1" type="ORF">NCTC11159_00769</name>
</gene>
<evidence type="ECO:0000313" key="2">
    <source>
        <dbReference type="EMBL" id="TCU84114.1"/>
    </source>
</evidence>
<name>A0A377Q4I8_9NEIS</name>
<dbReference type="EMBL" id="SMBT01000010">
    <property type="protein sequence ID" value="TCU84114.1"/>
    <property type="molecule type" value="Genomic_DNA"/>
</dbReference>
<dbReference type="OrthoDB" id="71604at2"/>
<dbReference type="Proteomes" id="UP000295794">
    <property type="component" value="Unassembled WGS sequence"/>
</dbReference>
<dbReference type="Pfam" id="PF03692">
    <property type="entry name" value="CxxCxxCC"/>
    <property type="match status" value="1"/>
</dbReference>
<evidence type="ECO:0000313" key="4">
    <source>
        <dbReference type="Proteomes" id="UP000295794"/>
    </source>
</evidence>
<keyword evidence="4" id="KW-1185">Reference proteome</keyword>
<reference evidence="2 4" key="2">
    <citation type="submission" date="2019-03" db="EMBL/GenBank/DDBJ databases">
        <title>Genomic Encyclopedia of Type Strains, Phase IV (KMG-IV): sequencing the most valuable type-strain genomes for metagenomic binning, comparative biology and taxonomic classification.</title>
        <authorList>
            <person name="Goeker M."/>
        </authorList>
    </citation>
    <scope>NUCLEOTIDE SEQUENCE [LARGE SCALE GENOMIC DNA]</scope>
    <source>
        <strain evidence="2 4">DSM 3764</strain>
    </source>
</reference>
<dbReference type="GO" id="GO:0008168">
    <property type="term" value="F:methyltransferase activity"/>
    <property type="evidence" value="ECO:0007669"/>
    <property type="project" value="UniProtKB-KW"/>
</dbReference>
<organism evidence="1 3">
    <name type="scientific">Iodobacter fluviatilis</name>
    <dbReference type="NCBI Taxonomy" id="537"/>
    <lineage>
        <taxon>Bacteria</taxon>
        <taxon>Pseudomonadati</taxon>
        <taxon>Pseudomonadota</taxon>
        <taxon>Betaproteobacteria</taxon>
        <taxon>Neisseriales</taxon>
        <taxon>Chitinibacteraceae</taxon>
        <taxon>Iodobacter</taxon>
    </lineage>
</organism>
<protein>
    <submittedName>
        <fullName evidence="1">Flagellin N-methylase</fullName>
    </submittedName>
    <submittedName>
        <fullName evidence="2">Zinc-or iron-chelating protein</fullName>
    </submittedName>
</protein>
<reference evidence="1 3" key="1">
    <citation type="submission" date="2018-06" db="EMBL/GenBank/DDBJ databases">
        <authorList>
            <consortium name="Pathogen Informatics"/>
            <person name="Doyle S."/>
        </authorList>
    </citation>
    <scope>NUCLEOTIDE SEQUENCE [LARGE SCALE GENOMIC DNA]</scope>
    <source>
        <strain evidence="1 3">NCTC11159</strain>
    </source>
</reference>
<keyword evidence="1" id="KW-0969">Cilium</keyword>
<keyword evidence="1" id="KW-0489">Methyltransferase</keyword>
<keyword evidence="1" id="KW-0808">Transferase</keyword>
<keyword evidence="1" id="KW-0966">Cell projection</keyword>
<proteinExistence type="predicted"/>
<dbReference type="AlphaFoldDB" id="A0A377Q4I8"/>
<evidence type="ECO:0000313" key="3">
    <source>
        <dbReference type="Proteomes" id="UP000255108"/>
    </source>
</evidence>
<evidence type="ECO:0000313" key="1">
    <source>
        <dbReference type="EMBL" id="STQ89727.1"/>
    </source>
</evidence>
<dbReference type="EMBL" id="UGHR01000001">
    <property type="protein sequence ID" value="STQ89727.1"/>
    <property type="molecule type" value="Genomic_DNA"/>
</dbReference>
<accession>A0A377Q4I8</accession>